<organism evidence="6 7">
    <name type="scientific">Paractinoplanes tereljensis</name>
    <dbReference type="NCBI Taxonomy" id="571912"/>
    <lineage>
        <taxon>Bacteria</taxon>
        <taxon>Bacillati</taxon>
        <taxon>Actinomycetota</taxon>
        <taxon>Actinomycetes</taxon>
        <taxon>Micromonosporales</taxon>
        <taxon>Micromonosporaceae</taxon>
        <taxon>Paractinoplanes</taxon>
    </lineage>
</organism>
<dbReference type="AlphaFoldDB" id="A0A919NPT4"/>
<dbReference type="PANTHER" id="PTHR34142">
    <property type="entry name" value="ENDO-BETA-1,4-GLUCANASE A"/>
    <property type="match status" value="1"/>
</dbReference>
<dbReference type="Proteomes" id="UP000623608">
    <property type="component" value="Unassembled WGS sequence"/>
</dbReference>
<feature type="domain" description="Glycoside hydrolase family 5" evidence="5">
    <location>
        <begin position="41"/>
        <end position="347"/>
    </location>
</feature>
<accession>A0A919NPT4</accession>
<dbReference type="InterPro" id="IPR001547">
    <property type="entry name" value="Glyco_hydro_5"/>
</dbReference>
<feature type="chain" id="PRO_5036746659" description="Glycoside hydrolase family 5 domain-containing protein" evidence="4">
    <location>
        <begin position="21"/>
        <end position="377"/>
    </location>
</feature>
<comment type="caution">
    <text evidence="6">The sequence shown here is derived from an EMBL/GenBank/DDBJ whole genome shotgun (WGS) entry which is preliminary data.</text>
</comment>
<gene>
    <name evidence="6" type="ORF">Ate02nite_45810</name>
</gene>
<protein>
    <recommendedName>
        <fullName evidence="5">Glycoside hydrolase family 5 domain-containing protein</fullName>
    </recommendedName>
</protein>
<dbReference type="PROSITE" id="PS51257">
    <property type="entry name" value="PROKAR_LIPOPROTEIN"/>
    <property type="match status" value="1"/>
</dbReference>
<dbReference type="Gene3D" id="3.20.20.80">
    <property type="entry name" value="Glycosidases"/>
    <property type="match status" value="1"/>
</dbReference>
<evidence type="ECO:0000256" key="1">
    <source>
        <dbReference type="ARBA" id="ARBA00022801"/>
    </source>
</evidence>
<evidence type="ECO:0000256" key="3">
    <source>
        <dbReference type="RuleBase" id="RU361153"/>
    </source>
</evidence>
<evidence type="ECO:0000256" key="4">
    <source>
        <dbReference type="SAM" id="SignalP"/>
    </source>
</evidence>
<sequence length="377" mass="41346">MRWFRVVPVLLLLAGCTATAPPTPAPPEPIDAITIAGNQFVDKNGKTLKLRGFNLSGAEYACIEGDGFFDTADGRAPGDKILEAMRGWGQANAVRVPLNEQCWLGLPAAPPAFAGEKYRAEVSDFVRRLNAYGFVAILDLHRSAPADGVSREQEPMPDRDHSPAFWQSVASTVRTGAVVFDLFNEPFPFSEPDTERARQCWRDGCAQQSVNTGKEYQAAGMTELVAAVRGTGSRTPLLAGGIFWAEKMDGWLKYRPEDPAGQLGASFHAYSFNTYCMSPECYDRDLKPIMATVPLLAGEVGPSLRSGKDDVDRDCPARAVRSGGWSAETLDWFDRNGASWTAWSWNPWGDCWSLTKDWGGEPTSAWGKELRRRLAAS</sequence>
<keyword evidence="2 3" id="KW-0326">Glycosidase</keyword>
<dbReference type="SUPFAM" id="SSF51445">
    <property type="entry name" value="(Trans)glycosidases"/>
    <property type="match status" value="1"/>
</dbReference>
<evidence type="ECO:0000313" key="7">
    <source>
        <dbReference type="Proteomes" id="UP000623608"/>
    </source>
</evidence>
<name>A0A919NPT4_9ACTN</name>
<dbReference type="GO" id="GO:0009251">
    <property type="term" value="P:glucan catabolic process"/>
    <property type="evidence" value="ECO:0007669"/>
    <property type="project" value="TreeGrafter"/>
</dbReference>
<dbReference type="GO" id="GO:0004553">
    <property type="term" value="F:hydrolase activity, hydrolyzing O-glycosyl compounds"/>
    <property type="evidence" value="ECO:0007669"/>
    <property type="project" value="InterPro"/>
</dbReference>
<comment type="similarity">
    <text evidence="3">Belongs to the glycosyl hydrolase 5 (cellulase A) family.</text>
</comment>
<keyword evidence="7" id="KW-1185">Reference proteome</keyword>
<evidence type="ECO:0000313" key="6">
    <source>
        <dbReference type="EMBL" id="GIF21851.1"/>
    </source>
</evidence>
<keyword evidence="4" id="KW-0732">Signal</keyword>
<feature type="signal peptide" evidence="4">
    <location>
        <begin position="1"/>
        <end position="20"/>
    </location>
</feature>
<dbReference type="Pfam" id="PF00150">
    <property type="entry name" value="Cellulase"/>
    <property type="match status" value="1"/>
</dbReference>
<evidence type="ECO:0000259" key="5">
    <source>
        <dbReference type="Pfam" id="PF00150"/>
    </source>
</evidence>
<reference evidence="6" key="1">
    <citation type="submission" date="2021-01" db="EMBL/GenBank/DDBJ databases">
        <title>Whole genome shotgun sequence of Actinoplanes tereljensis NBRC 105297.</title>
        <authorList>
            <person name="Komaki H."/>
            <person name="Tamura T."/>
        </authorList>
    </citation>
    <scope>NUCLEOTIDE SEQUENCE</scope>
    <source>
        <strain evidence="6">NBRC 105297</strain>
    </source>
</reference>
<dbReference type="EMBL" id="BOMY01000033">
    <property type="protein sequence ID" value="GIF21851.1"/>
    <property type="molecule type" value="Genomic_DNA"/>
</dbReference>
<keyword evidence="1 3" id="KW-0378">Hydrolase</keyword>
<dbReference type="InterPro" id="IPR017853">
    <property type="entry name" value="GH"/>
</dbReference>
<evidence type="ECO:0000256" key="2">
    <source>
        <dbReference type="ARBA" id="ARBA00023295"/>
    </source>
</evidence>
<dbReference type="PANTHER" id="PTHR34142:SF1">
    <property type="entry name" value="GLYCOSIDE HYDROLASE FAMILY 5 DOMAIN-CONTAINING PROTEIN"/>
    <property type="match status" value="1"/>
</dbReference>
<proteinExistence type="inferred from homology"/>